<gene>
    <name evidence="8" type="ORF">UX20_C0017G0028</name>
</gene>
<keyword evidence="4 5" id="KW-0720">Serine protease</keyword>
<evidence type="ECO:0000256" key="5">
    <source>
        <dbReference type="RuleBase" id="RU004404"/>
    </source>
</evidence>
<evidence type="ECO:0000313" key="8">
    <source>
        <dbReference type="EMBL" id="KKU13610.1"/>
    </source>
</evidence>
<dbReference type="GO" id="GO:0004175">
    <property type="term" value="F:endopeptidase activity"/>
    <property type="evidence" value="ECO:0007669"/>
    <property type="project" value="TreeGrafter"/>
</dbReference>
<dbReference type="InterPro" id="IPR036034">
    <property type="entry name" value="PDZ_sf"/>
</dbReference>
<comment type="caution">
    <text evidence="8">The sequence shown here is derived from an EMBL/GenBank/DDBJ whole genome shotgun (WGS) entry which is preliminary data.</text>
</comment>
<dbReference type="InterPro" id="IPR029045">
    <property type="entry name" value="ClpP/crotonase-like_dom_sf"/>
</dbReference>
<dbReference type="InterPro" id="IPR001478">
    <property type="entry name" value="PDZ"/>
</dbReference>
<evidence type="ECO:0000256" key="6">
    <source>
        <dbReference type="SAM" id="MobiDB-lite"/>
    </source>
</evidence>
<dbReference type="GO" id="GO:0008236">
    <property type="term" value="F:serine-type peptidase activity"/>
    <property type="evidence" value="ECO:0007669"/>
    <property type="project" value="UniProtKB-KW"/>
</dbReference>
<accession>A0A0G1QY71</accession>
<dbReference type="Gene3D" id="2.30.42.10">
    <property type="match status" value="1"/>
</dbReference>
<evidence type="ECO:0000256" key="2">
    <source>
        <dbReference type="ARBA" id="ARBA00022670"/>
    </source>
</evidence>
<proteinExistence type="inferred from homology"/>
<dbReference type="SUPFAM" id="SSF52096">
    <property type="entry name" value="ClpP/crotonase"/>
    <property type="match status" value="1"/>
</dbReference>
<feature type="domain" description="PDZ" evidence="7">
    <location>
        <begin position="28"/>
        <end position="102"/>
    </location>
</feature>
<dbReference type="GO" id="GO:0030288">
    <property type="term" value="C:outer membrane-bounded periplasmic space"/>
    <property type="evidence" value="ECO:0007669"/>
    <property type="project" value="TreeGrafter"/>
</dbReference>
<dbReference type="SMART" id="SM00245">
    <property type="entry name" value="TSPc"/>
    <property type="match status" value="1"/>
</dbReference>
<dbReference type="InterPro" id="IPR005151">
    <property type="entry name" value="Tail-specific_protease"/>
</dbReference>
<dbReference type="InterPro" id="IPR004447">
    <property type="entry name" value="Peptidase_S41A"/>
</dbReference>
<keyword evidence="2 5" id="KW-0645">Protease</keyword>
<evidence type="ECO:0000313" key="9">
    <source>
        <dbReference type="Proteomes" id="UP000034911"/>
    </source>
</evidence>
<evidence type="ECO:0000256" key="3">
    <source>
        <dbReference type="ARBA" id="ARBA00022801"/>
    </source>
</evidence>
<feature type="non-terminal residue" evidence="8">
    <location>
        <position position="1"/>
    </location>
</feature>
<dbReference type="FunFam" id="2.30.42.10:FF:000063">
    <property type="entry name" value="Peptidase, S41 family"/>
    <property type="match status" value="1"/>
</dbReference>
<evidence type="ECO:0000256" key="1">
    <source>
        <dbReference type="ARBA" id="ARBA00009179"/>
    </source>
</evidence>
<name>A0A0G1QY71_9BACT</name>
<dbReference type="NCBIfam" id="TIGR00225">
    <property type="entry name" value="prc"/>
    <property type="match status" value="1"/>
</dbReference>
<dbReference type="CDD" id="cd06782">
    <property type="entry name" value="cpPDZ_CPP-like"/>
    <property type="match status" value="1"/>
</dbReference>
<dbReference type="GO" id="GO:0006508">
    <property type="term" value="P:proteolysis"/>
    <property type="evidence" value="ECO:0007669"/>
    <property type="project" value="UniProtKB-KW"/>
</dbReference>
<comment type="similarity">
    <text evidence="1 5">Belongs to the peptidase S41A family.</text>
</comment>
<dbReference type="SUPFAM" id="SSF50156">
    <property type="entry name" value="PDZ domain-like"/>
    <property type="match status" value="1"/>
</dbReference>
<dbReference type="GO" id="GO:0007165">
    <property type="term" value="P:signal transduction"/>
    <property type="evidence" value="ECO:0007669"/>
    <property type="project" value="TreeGrafter"/>
</dbReference>
<protein>
    <submittedName>
        <fullName evidence="8">Carboxyl-terminal protease</fullName>
    </submittedName>
</protein>
<dbReference type="PANTHER" id="PTHR32060:SF30">
    <property type="entry name" value="CARBOXY-TERMINAL PROCESSING PROTEASE CTPA"/>
    <property type="match status" value="1"/>
</dbReference>
<dbReference type="Gene3D" id="3.90.226.10">
    <property type="entry name" value="2-enoyl-CoA Hydratase, Chain A, domain 1"/>
    <property type="match status" value="1"/>
</dbReference>
<dbReference type="EMBL" id="LCLH01000017">
    <property type="protein sequence ID" value="KKU13610.1"/>
    <property type="molecule type" value="Genomic_DNA"/>
</dbReference>
<dbReference type="SMART" id="SM00228">
    <property type="entry name" value="PDZ"/>
    <property type="match status" value="1"/>
</dbReference>
<dbReference type="Pfam" id="PF00595">
    <property type="entry name" value="PDZ"/>
    <property type="match status" value="1"/>
</dbReference>
<feature type="compositionally biased region" description="Polar residues" evidence="6">
    <location>
        <begin position="309"/>
        <end position="321"/>
    </location>
</feature>
<dbReference type="Pfam" id="PF03572">
    <property type="entry name" value="Peptidase_S41"/>
    <property type="match status" value="1"/>
</dbReference>
<dbReference type="AlphaFoldDB" id="A0A0G1QY71"/>
<dbReference type="PANTHER" id="PTHR32060">
    <property type="entry name" value="TAIL-SPECIFIC PROTEASE"/>
    <property type="match status" value="1"/>
</dbReference>
<dbReference type="CDD" id="cd07560">
    <property type="entry name" value="Peptidase_S41_CPP"/>
    <property type="match status" value="1"/>
</dbReference>
<evidence type="ECO:0000259" key="7">
    <source>
        <dbReference type="PROSITE" id="PS50106"/>
    </source>
</evidence>
<evidence type="ECO:0000256" key="4">
    <source>
        <dbReference type="ARBA" id="ARBA00022825"/>
    </source>
</evidence>
<dbReference type="PROSITE" id="PS50106">
    <property type="entry name" value="PDZ"/>
    <property type="match status" value="1"/>
</dbReference>
<dbReference type="Proteomes" id="UP000034911">
    <property type="component" value="Unassembled WGS sequence"/>
</dbReference>
<sequence>SNLFYGSLEGLVASLKDPYSVFLRPQLATRFSQDLSGSFSGIGAEIGIKDDVVTVIAPLPDSPAEQAGVKSGDKIIEIDGADTSGFSIDEAVNRIRGVKGTIVKLNLWRKGVDKPFKVDITRDTIVIKSVTWKMKDNNIAYLKIAHFNQDTSELFDQAVRQIVLKNPRGLVLDLRNDPGGFLDTAVRVASEWIEKGDIVKEHFSDGREETYQSNGSHRLVDISTVVLVNQGSASASEIVAGALQDYGKGKLIGQKTFGKGSVQDYEQFTDGSALKLTIAEWLTPKGRHINKVGVAPDEVIEDAPADQKASPTGAPSSNQESVDVVLERALKILNQ</sequence>
<keyword evidence="3 5" id="KW-0378">Hydrolase</keyword>
<feature type="region of interest" description="Disordered" evidence="6">
    <location>
        <begin position="302"/>
        <end position="322"/>
    </location>
</feature>
<dbReference type="Gene3D" id="3.30.750.44">
    <property type="match status" value="1"/>
</dbReference>
<organism evidence="8 9">
    <name type="scientific">Candidatus Magasanikbacteria bacterium GW2011_GWC2_45_8</name>
    <dbReference type="NCBI Taxonomy" id="1619050"/>
    <lineage>
        <taxon>Bacteria</taxon>
        <taxon>Candidatus Magasanikiibacteriota</taxon>
    </lineage>
</organism>
<dbReference type="PATRIC" id="fig|1619050.3.peg.389"/>
<dbReference type="STRING" id="1619050.UX20_C0017G0028"/>
<reference evidence="8 9" key="1">
    <citation type="journal article" date="2015" name="Nature">
        <title>rRNA introns, odd ribosomes, and small enigmatic genomes across a large radiation of phyla.</title>
        <authorList>
            <person name="Brown C.T."/>
            <person name="Hug L.A."/>
            <person name="Thomas B.C."/>
            <person name="Sharon I."/>
            <person name="Castelle C.J."/>
            <person name="Singh A."/>
            <person name="Wilkins M.J."/>
            <person name="Williams K.H."/>
            <person name="Banfield J.F."/>
        </authorList>
    </citation>
    <scope>NUCLEOTIDE SEQUENCE [LARGE SCALE GENOMIC DNA]</scope>
</reference>